<evidence type="ECO:0000313" key="2">
    <source>
        <dbReference type="Proteomes" id="UP000031572"/>
    </source>
</evidence>
<comment type="caution">
    <text evidence="1">The sequence shown here is derived from an EMBL/GenBank/DDBJ whole genome shotgun (WGS) entry which is preliminary data.</text>
</comment>
<evidence type="ECO:0008006" key="3">
    <source>
        <dbReference type="Google" id="ProtNLM"/>
    </source>
</evidence>
<reference evidence="1 2" key="1">
    <citation type="submission" date="2014-12" db="EMBL/GenBank/DDBJ databases">
        <title>Denitrispirillum autotrophicum gen. nov., sp. nov., Denitrifying, Facultatively Autotrophic Bacteria Isolated from Rice Paddy Soil.</title>
        <authorList>
            <person name="Ishii S."/>
            <person name="Ashida N."/>
            <person name="Ohno H."/>
            <person name="Otsuka S."/>
            <person name="Yokota A."/>
            <person name="Senoo K."/>
        </authorList>
    </citation>
    <scope>NUCLEOTIDE SEQUENCE [LARGE SCALE GENOMIC DNA]</scope>
    <source>
        <strain evidence="1 2">TSA66</strain>
    </source>
</reference>
<dbReference type="AlphaFoldDB" id="A0A0C1Y1Y2"/>
<dbReference type="RefSeq" id="WP_040039878.1">
    <property type="nucleotide sequence ID" value="NZ_JWJG01000028.1"/>
</dbReference>
<dbReference type="OrthoDB" id="9133534at2"/>
<sequence length="68" mass="7535">MDQEKTVGLSFRVTPKMKGMLEAAAGRERRSLTNMLEVLVEDYCVRHGIIEQPEGTEDKVAAIGKATK</sequence>
<proteinExistence type="predicted"/>
<dbReference type="EMBL" id="JWJG01000028">
    <property type="protein sequence ID" value="KIF81053.1"/>
    <property type="molecule type" value="Genomic_DNA"/>
</dbReference>
<name>A0A0C1Y1Y2_9BURK</name>
<accession>A0A0C1Y1Y2</accession>
<keyword evidence="2" id="KW-1185">Reference proteome</keyword>
<evidence type="ECO:0000313" key="1">
    <source>
        <dbReference type="EMBL" id="KIF81053.1"/>
    </source>
</evidence>
<protein>
    <recommendedName>
        <fullName evidence="3">CopG-like ribbon-helix-helix domain-containing protein</fullName>
    </recommendedName>
</protein>
<dbReference type="Proteomes" id="UP000031572">
    <property type="component" value="Unassembled WGS sequence"/>
</dbReference>
<dbReference type="STRING" id="709839.TSA66_09910"/>
<gene>
    <name evidence="1" type="ORF">TSA66_09910</name>
</gene>
<organism evidence="1 2">
    <name type="scientific">Noviherbaspirillum autotrophicum</name>
    <dbReference type="NCBI Taxonomy" id="709839"/>
    <lineage>
        <taxon>Bacteria</taxon>
        <taxon>Pseudomonadati</taxon>
        <taxon>Pseudomonadota</taxon>
        <taxon>Betaproteobacteria</taxon>
        <taxon>Burkholderiales</taxon>
        <taxon>Oxalobacteraceae</taxon>
        <taxon>Noviherbaspirillum</taxon>
    </lineage>
</organism>